<keyword evidence="1" id="KW-0472">Membrane</keyword>
<gene>
    <name evidence="2" type="ORF">N495_01925</name>
</gene>
<dbReference type="OrthoDB" id="9799095at2"/>
<feature type="transmembrane region" description="Helical" evidence="1">
    <location>
        <begin position="77"/>
        <end position="99"/>
    </location>
</feature>
<keyword evidence="1" id="KW-1133">Transmembrane helix</keyword>
<dbReference type="AlphaFoldDB" id="A0A0D1BZ38"/>
<reference evidence="2 3" key="1">
    <citation type="submission" date="2014-06" db="EMBL/GenBank/DDBJ databases">
        <title>Genome characterization of distinct group I Clostridium botulinum lineages.</title>
        <authorList>
            <person name="Giordani F."/>
            <person name="Anselmo A."/>
            <person name="Fillo S."/>
            <person name="Palozzi A.M."/>
            <person name="Fortunato A."/>
            <person name="Gentile B."/>
            <person name="Ciammaruconi A."/>
            <person name="Anniballi F."/>
            <person name="De Medici D."/>
            <person name="Lista F."/>
        </authorList>
    </citation>
    <scope>NUCLEOTIDE SEQUENCE [LARGE SCALE GENOMIC DNA]</scope>
    <source>
        <strain evidence="2 3">B2 450</strain>
    </source>
</reference>
<dbReference type="PATRIC" id="fig|1379739.3.peg.691"/>
<feature type="transmembrane region" description="Helical" evidence="1">
    <location>
        <begin position="12"/>
        <end position="35"/>
    </location>
</feature>
<keyword evidence="1" id="KW-0812">Transmembrane</keyword>
<evidence type="ECO:0000256" key="1">
    <source>
        <dbReference type="SAM" id="Phobius"/>
    </source>
</evidence>
<evidence type="ECO:0000313" key="3">
    <source>
        <dbReference type="Proteomes" id="UP000032250"/>
    </source>
</evidence>
<feature type="transmembrane region" description="Helical" evidence="1">
    <location>
        <begin position="41"/>
        <end position="65"/>
    </location>
</feature>
<dbReference type="Gene3D" id="1.10.1760.20">
    <property type="match status" value="1"/>
</dbReference>
<dbReference type="Pfam" id="PF07456">
    <property type="entry name" value="Hpre_diP_synt_I"/>
    <property type="match status" value="1"/>
</dbReference>
<organism evidence="2 3">
    <name type="scientific">Clostridium botulinum B2 450</name>
    <dbReference type="NCBI Taxonomy" id="1379739"/>
    <lineage>
        <taxon>Bacteria</taxon>
        <taxon>Bacillati</taxon>
        <taxon>Bacillota</taxon>
        <taxon>Clostridia</taxon>
        <taxon>Eubacteriales</taxon>
        <taxon>Clostridiaceae</taxon>
        <taxon>Clostridium</taxon>
    </lineage>
</organism>
<feature type="transmembrane region" description="Helical" evidence="1">
    <location>
        <begin position="105"/>
        <end position="130"/>
    </location>
</feature>
<dbReference type="InterPro" id="IPR010898">
    <property type="entry name" value="Hpre_diP_synth_I"/>
</dbReference>
<evidence type="ECO:0000313" key="2">
    <source>
        <dbReference type="EMBL" id="KIS25362.1"/>
    </source>
</evidence>
<proteinExistence type="predicted"/>
<accession>A0A0D1BZ38</accession>
<name>A0A0D1BZ38_CLOBO</name>
<dbReference type="HOGENOM" id="CLU_108933_1_1_9"/>
<dbReference type="PIRSF" id="PIRSF027391">
    <property type="entry name" value="Hpre_diP_synt_I"/>
    <property type="match status" value="1"/>
</dbReference>
<protein>
    <submittedName>
        <fullName evidence="2">Heptaprenyl diphosphate synthase</fullName>
    </submittedName>
</protein>
<sequence length="178" mass="19914">MKNKNYNTRKMIFLSLMVGIALIIYIIEAQIPVLFPGIKLGLANIISLVTLIMLGGYEALLVMFLRTLLGSMFAGNMSSFMFSLAGGFLSNIVMIMLYYKFKENLSLSSISICGAIFHNIGQLFIAAFVVKDFRIYVYLPVLMISGIITGYFIGLCTKYLNKNLGNVKLFNELKSNEK</sequence>
<dbReference type="EMBL" id="JXSU01000006">
    <property type="protein sequence ID" value="KIS25362.1"/>
    <property type="molecule type" value="Genomic_DNA"/>
</dbReference>
<dbReference type="RefSeq" id="WP_043031119.1">
    <property type="nucleotide sequence ID" value="NZ_JXSU01000006.1"/>
</dbReference>
<dbReference type="Proteomes" id="UP000032250">
    <property type="component" value="Unassembled WGS sequence"/>
</dbReference>
<comment type="caution">
    <text evidence="2">The sequence shown here is derived from an EMBL/GenBank/DDBJ whole genome shotgun (WGS) entry which is preliminary data.</text>
</comment>
<feature type="transmembrane region" description="Helical" evidence="1">
    <location>
        <begin position="137"/>
        <end position="160"/>
    </location>
</feature>
<dbReference type="InterPro" id="IPR014535">
    <property type="entry name" value="Hpre_diP_synt_I"/>
</dbReference>